<accession>A0AAR2M2X3</accession>
<dbReference type="Proteomes" id="UP001501920">
    <property type="component" value="Chromosome 19"/>
</dbReference>
<feature type="compositionally biased region" description="Basic and acidic residues" evidence="1">
    <location>
        <begin position="374"/>
        <end position="395"/>
    </location>
</feature>
<reference evidence="2" key="3">
    <citation type="submission" date="2025-09" db="UniProtKB">
        <authorList>
            <consortium name="Ensembl"/>
        </authorList>
    </citation>
    <scope>IDENTIFICATION</scope>
</reference>
<evidence type="ECO:0000313" key="3">
    <source>
        <dbReference type="Proteomes" id="UP001501920"/>
    </source>
</evidence>
<reference evidence="2" key="2">
    <citation type="submission" date="2025-08" db="UniProtKB">
        <authorList>
            <consortium name="Ensembl"/>
        </authorList>
    </citation>
    <scope>IDENTIFICATION</scope>
</reference>
<sequence>MSDDAFALWAKRGVVSLSDLYIDGKFASFEQLTQRYNIPRIHFYRYLQLRNFVSSNLDSFPLSPSISLLESIYKHKAINTQAISIIYGLLDSHNYTSLELLKSKWEMDLGGTILEETWCKIIQGIFSSSICAKHAVIQFKIVHRLHWSKVRLSKIKAGLDPTCDRCGLAPASLLHMFWSCSKLYTFWNSIFETFSKVSGKAVEPSPFIALFGVVPIDSAPNRRDINMFAFCSLLARRLILFKWKDANPPTYNHWVREVLYHLKLEKIRYTLRGSTGKFFDIWQPFLSFVEDFEADSVLTSNGLAESSVKVVKGLMKKAHDGKEDFHHSPMIYRSAPLQNSLSPAQILMGRRLRTNLPMHENLLTPKGAHKIKIDKEKDKEKQKTATRQKSKETARIKAWRTSQDQRSCDRHLESAGFSAKRGGTTLL</sequence>
<evidence type="ECO:0000313" key="2">
    <source>
        <dbReference type="Ensembl" id="ENSPNAP00000080986.1"/>
    </source>
</evidence>
<proteinExistence type="predicted"/>
<dbReference type="GeneTree" id="ENSGT00940000164735"/>
<dbReference type="Ensembl" id="ENSPNAT00000070166.1">
    <property type="protein sequence ID" value="ENSPNAP00000080986.1"/>
    <property type="gene ID" value="ENSPNAG00000031640.1"/>
</dbReference>
<name>A0AAR2M2X3_PYGNA</name>
<evidence type="ECO:0000256" key="1">
    <source>
        <dbReference type="SAM" id="MobiDB-lite"/>
    </source>
</evidence>
<dbReference type="AlphaFoldDB" id="A0AAR2M2X3"/>
<evidence type="ECO:0008006" key="4">
    <source>
        <dbReference type="Google" id="ProtNLM"/>
    </source>
</evidence>
<reference evidence="2 3" key="1">
    <citation type="submission" date="2020-10" db="EMBL/GenBank/DDBJ databases">
        <title>Pygocentrus nattereri (red-bellied piranha) genome, fPygNat1, primary haplotype.</title>
        <authorList>
            <person name="Myers G."/>
            <person name="Meyer A."/>
            <person name="Karagic N."/>
            <person name="Pippel M."/>
            <person name="Winkler S."/>
            <person name="Tracey A."/>
            <person name="Wood J."/>
            <person name="Formenti G."/>
            <person name="Howe K."/>
            <person name="Fedrigo O."/>
            <person name="Jarvis E.D."/>
        </authorList>
    </citation>
    <scope>NUCLEOTIDE SEQUENCE [LARGE SCALE GENOMIC DNA]</scope>
</reference>
<organism evidence="2 3">
    <name type="scientific">Pygocentrus nattereri</name>
    <name type="common">Red-bellied piranha</name>
    <dbReference type="NCBI Taxonomy" id="42514"/>
    <lineage>
        <taxon>Eukaryota</taxon>
        <taxon>Metazoa</taxon>
        <taxon>Chordata</taxon>
        <taxon>Craniata</taxon>
        <taxon>Vertebrata</taxon>
        <taxon>Euteleostomi</taxon>
        <taxon>Actinopterygii</taxon>
        <taxon>Neopterygii</taxon>
        <taxon>Teleostei</taxon>
        <taxon>Ostariophysi</taxon>
        <taxon>Characiformes</taxon>
        <taxon>Characoidei</taxon>
        <taxon>Pygocentrus</taxon>
    </lineage>
</organism>
<keyword evidence="3" id="KW-1185">Reference proteome</keyword>
<feature type="region of interest" description="Disordered" evidence="1">
    <location>
        <begin position="374"/>
        <end position="410"/>
    </location>
</feature>
<protein>
    <recommendedName>
        <fullName evidence="4">Reverse transcriptase zinc-binding domain-containing protein</fullName>
    </recommendedName>
</protein>